<keyword evidence="2" id="KW-0472">Membrane</keyword>
<dbReference type="PANTHER" id="PTHR34351">
    <property type="entry name" value="SLR1927 PROTEIN-RELATED"/>
    <property type="match status" value="1"/>
</dbReference>
<dbReference type="Proteomes" id="UP000665561">
    <property type="component" value="Unassembled WGS sequence"/>
</dbReference>
<comment type="caution">
    <text evidence="4">The sequence shown here is derived from an EMBL/GenBank/DDBJ whole genome shotgun (WGS) entry which is preliminary data.</text>
</comment>
<dbReference type="InterPro" id="IPR002881">
    <property type="entry name" value="DUF58"/>
</dbReference>
<evidence type="ECO:0000313" key="5">
    <source>
        <dbReference type="Proteomes" id="UP000665561"/>
    </source>
</evidence>
<accession>A0ABW9XY32</accession>
<feature type="compositionally biased region" description="Low complexity" evidence="1">
    <location>
        <begin position="34"/>
        <end position="48"/>
    </location>
</feature>
<dbReference type="Pfam" id="PF01882">
    <property type="entry name" value="DUF58"/>
    <property type="match status" value="1"/>
</dbReference>
<organism evidence="4 5">
    <name type="scientific">Paenibacillus glycinis</name>
    <dbReference type="NCBI Taxonomy" id="2697035"/>
    <lineage>
        <taxon>Bacteria</taxon>
        <taxon>Bacillati</taxon>
        <taxon>Bacillota</taxon>
        <taxon>Bacilli</taxon>
        <taxon>Bacillales</taxon>
        <taxon>Paenibacillaceae</taxon>
        <taxon>Paenibacillus</taxon>
    </lineage>
</organism>
<feature type="domain" description="DUF58" evidence="3">
    <location>
        <begin position="328"/>
        <end position="445"/>
    </location>
</feature>
<keyword evidence="2" id="KW-0812">Transmembrane</keyword>
<feature type="region of interest" description="Disordered" evidence="1">
    <location>
        <begin position="536"/>
        <end position="566"/>
    </location>
</feature>
<dbReference type="PANTHER" id="PTHR34351:SF2">
    <property type="entry name" value="DUF58 DOMAIN-CONTAINING PROTEIN"/>
    <property type="match status" value="1"/>
</dbReference>
<evidence type="ECO:0000256" key="2">
    <source>
        <dbReference type="SAM" id="Phobius"/>
    </source>
</evidence>
<dbReference type="EMBL" id="JAAAMV010000028">
    <property type="protein sequence ID" value="NBD27601.1"/>
    <property type="molecule type" value="Genomic_DNA"/>
</dbReference>
<keyword evidence="2" id="KW-1133">Transmembrane helix</keyword>
<proteinExistence type="predicted"/>
<feature type="transmembrane region" description="Helical" evidence="2">
    <location>
        <begin position="142"/>
        <end position="165"/>
    </location>
</feature>
<evidence type="ECO:0000256" key="1">
    <source>
        <dbReference type="SAM" id="MobiDB-lite"/>
    </source>
</evidence>
<evidence type="ECO:0000259" key="3">
    <source>
        <dbReference type="Pfam" id="PF01882"/>
    </source>
</evidence>
<dbReference type="RefSeq" id="WP_161746614.1">
    <property type="nucleotide sequence ID" value="NZ_JAAAMV010000028.1"/>
</dbReference>
<protein>
    <submittedName>
        <fullName evidence="4">DUF58 domain-containing protein</fullName>
    </submittedName>
</protein>
<feature type="region of interest" description="Disordered" evidence="1">
    <location>
        <begin position="81"/>
        <end position="102"/>
    </location>
</feature>
<sequence>MRTTGTKKSATKADASGPGDTAAPPGTATPEEITGSADTAGAAGAWKTIAPGMTKPPAPGETETARLALAVRAAARREAGAAKQAVPAASPPDAAKTGKGLSQAAPAIPGAVKLRSRIIGRVMALLVLLAAVYALHERGGAVEWLFAAIVILTASFGLLLPYAAIGRIQAERTVFDEEELADGGAMRVQLTLRLSRMLPFMWVCLQEEIVNACAPQGNGIKITRALLPGFSRRLVLSYTVNGLQRGVLEFGRVTVSTGDMLGLTTRTVTVECSGHAVVKPAPPSGERLGALPGFEAEQTRQGMQPVSSFGGQMMSAASRLRRDGAGPELRSYVPGDSLRRVDWRAMARGLGMQTRMNEAEEAGTVIVLLDVSAAAYGGDRRLFDANAGRALAIMEQAEREGKRMKLLTNAVAESAVHDGAGGGAALRETGKRLAALRLGEAAKPMSQRLSDVVAGAPRGASVICLTAGKTGSAEAIARQSGDPGNISYGAKLAGVRGIRLHLLLSVPATGGETAERSWRERLQGTGCSVRAMTVPESYGSRKPQAAEAAAQAGREGGGIHVEAANG</sequence>
<feature type="transmembrane region" description="Helical" evidence="2">
    <location>
        <begin position="118"/>
        <end position="136"/>
    </location>
</feature>
<name>A0ABW9XY32_9BACL</name>
<reference evidence="4 5" key="1">
    <citation type="submission" date="2020-01" db="EMBL/GenBank/DDBJ databases">
        <title>Paenibacillus soybeanensis sp. nov. isolated from the nodules of soybean (Glycine max(L.) Merr).</title>
        <authorList>
            <person name="Wang H."/>
        </authorList>
    </citation>
    <scope>NUCLEOTIDE SEQUENCE [LARGE SCALE GENOMIC DNA]</scope>
    <source>
        <strain evidence="4 5">T1</strain>
    </source>
</reference>
<keyword evidence="5" id="KW-1185">Reference proteome</keyword>
<gene>
    <name evidence="4" type="ORF">GT019_27320</name>
</gene>
<feature type="region of interest" description="Disordered" evidence="1">
    <location>
        <begin position="1"/>
        <end position="61"/>
    </location>
</feature>
<evidence type="ECO:0000313" key="4">
    <source>
        <dbReference type="EMBL" id="NBD27601.1"/>
    </source>
</evidence>